<accession>A0A834GC66</accession>
<evidence type="ECO:0000313" key="2">
    <source>
        <dbReference type="Proteomes" id="UP000626092"/>
    </source>
</evidence>
<organism evidence="1 2">
    <name type="scientific">Rhododendron simsii</name>
    <name type="common">Sims's rhododendron</name>
    <dbReference type="NCBI Taxonomy" id="118357"/>
    <lineage>
        <taxon>Eukaryota</taxon>
        <taxon>Viridiplantae</taxon>
        <taxon>Streptophyta</taxon>
        <taxon>Embryophyta</taxon>
        <taxon>Tracheophyta</taxon>
        <taxon>Spermatophyta</taxon>
        <taxon>Magnoliopsida</taxon>
        <taxon>eudicotyledons</taxon>
        <taxon>Gunneridae</taxon>
        <taxon>Pentapetalae</taxon>
        <taxon>asterids</taxon>
        <taxon>Ericales</taxon>
        <taxon>Ericaceae</taxon>
        <taxon>Ericoideae</taxon>
        <taxon>Rhodoreae</taxon>
        <taxon>Rhododendron</taxon>
    </lineage>
</organism>
<protein>
    <submittedName>
        <fullName evidence="1">Uncharacterized protein</fullName>
    </submittedName>
</protein>
<proteinExistence type="predicted"/>
<dbReference type="EMBL" id="WJXA01000011">
    <property type="protein sequence ID" value="KAF7127185.1"/>
    <property type="molecule type" value="Genomic_DNA"/>
</dbReference>
<dbReference type="AlphaFoldDB" id="A0A834GC66"/>
<evidence type="ECO:0000313" key="1">
    <source>
        <dbReference type="EMBL" id="KAF7127185.1"/>
    </source>
</evidence>
<comment type="caution">
    <text evidence="1">The sequence shown here is derived from an EMBL/GenBank/DDBJ whole genome shotgun (WGS) entry which is preliminary data.</text>
</comment>
<gene>
    <name evidence="1" type="ORF">RHSIM_Rhsim11G0068200</name>
</gene>
<dbReference type="Proteomes" id="UP000626092">
    <property type="component" value="Unassembled WGS sequence"/>
</dbReference>
<reference evidence="1" key="1">
    <citation type="submission" date="2019-11" db="EMBL/GenBank/DDBJ databases">
        <authorList>
            <person name="Liu Y."/>
            <person name="Hou J."/>
            <person name="Li T.-Q."/>
            <person name="Guan C.-H."/>
            <person name="Wu X."/>
            <person name="Wu H.-Z."/>
            <person name="Ling F."/>
            <person name="Zhang R."/>
            <person name="Shi X.-G."/>
            <person name="Ren J.-P."/>
            <person name="Chen E.-F."/>
            <person name="Sun J.-M."/>
        </authorList>
    </citation>
    <scope>NUCLEOTIDE SEQUENCE</scope>
    <source>
        <strain evidence="1">Adult_tree_wgs_1</strain>
        <tissue evidence="1">Leaves</tissue>
    </source>
</reference>
<dbReference type="OrthoDB" id="605328at2759"/>
<sequence length="224" mass="25746">MLVSFRSIEITSLQSCRAYSSLLFRPSEVDIYISETTRWKKIFLPDEQMGTIYSKGAFWNGAIYRLCHQYNLWRFDIETEEMIGIPCTQGSSRILSLDKTRYFGECGRGGRLLLILSPSHSASMFKIHKLDEEGCRWNVKVRVDLETLISEFSEMESKKRLKFTIMCAVEGENENEFSLILAIPGMERFDTNTCSSNSILPTASNLSIDVDPTIILLLRNRRDI</sequence>
<name>A0A834GC66_RHOSS</name>
<keyword evidence="2" id="KW-1185">Reference proteome</keyword>